<dbReference type="Gene3D" id="1.10.10.10">
    <property type="entry name" value="Winged helix-like DNA-binding domain superfamily/Winged helix DNA-binding domain"/>
    <property type="match status" value="1"/>
</dbReference>
<dbReference type="InterPro" id="IPR036390">
    <property type="entry name" value="WH_DNA-bd_sf"/>
</dbReference>
<dbReference type="InterPro" id="IPR036388">
    <property type="entry name" value="WH-like_DNA-bd_sf"/>
</dbReference>
<accession>A0A286U054</accession>
<dbReference type="Pfam" id="PF13412">
    <property type="entry name" value="HTH_24"/>
    <property type="match status" value="1"/>
</dbReference>
<gene>
    <name evidence="1" type="ORF">SCALIN_C24_0024</name>
</gene>
<reference evidence="2" key="1">
    <citation type="journal article" date="2017" name="Environ. Microbiol. Rep.">
        <title>Genetic Diversity of Marine Anaerobic Ammonium-Oxidizing Bacteria as Revealed by Genomic and Proteomic Analyses of 'Candidatus Scalindua japonica'.</title>
        <authorList>
            <person name="Oshiki M."/>
            <person name="Mizuto K."/>
            <person name="Kimura Z."/>
            <person name="Kindaichi T."/>
            <person name="Satoh H."/>
            <person name="Okabe S."/>
        </authorList>
    </citation>
    <scope>NUCLEOTIDE SEQUENCE [LARGE SCALE GENOMIC DNA]</scope>
    <source>
        <strain evidence="2">husup-a2</strain>
    </source>
</reference>
<sequence>MKLTKNEKGVLKLLVKDPLSTNSDIANKLKLTAQGVGKIRNHLNEKDLIRSCEMHLDYEKLGLGIHAVALIKILPSAFNRFKNNELDKVIKPKNAIRSYSIQKTDVTHIIKYAFKNLTEYDTYFRSILSEFRNYVEIKDTFILSSEGIMKSSSADLFSDVLDELAT</sequence>
<keyword evidence="2" id="KW-1185">Reference proteome</keyword>
<evidence type="ECO:0000313" key="2">
    <source>
        <dbReference type="Proteomes" id="UP000218542"/>
    </source>
</evidence>
<comment type="caution">
    <text evidence="1">The sequence shown here is derived from an EMBL/GenBank/DDBJ whole genome shotgun (WGS) entry which is preliminary data.</text>
</comment>
<dbReference type="AlphaFoldDB" id="A0A286U054"/>
<evidence type="ECO:0000313" key="1">
    <source>
        <dbReference type="EMBL" id="GAX61525.1"/>
    </source>
</evidence>
<dbReference type="OrthoDB" id="9812082at2"/>
<dbReference type="RefSeq" id="WP_096894917.1">
    <property type="nucleotide sequence ID" value="NZ_BAOS01000024.1"/>
</dbReference>
<dbReference type="Proteomes" id="UP000218542">
    <property type="component" value="Unassembled WGS sequence"/>
</dbReference>
<name>A0A286U054_9BACT</name>
<dbReference type="SUPFAM" id="SSF46785">
    <property type="entry name" value="Winged helix' DNA-binding domain"/>
    <property type="match status" value="1"/>
</dbReference>
<protein>
    <submittedName>
        <fullName evidence="1">Transcriptional regulator, AsnC family protein</fullName>
    </submittedName>
</protein>
<dbReference type="EMBL" id="BAOS01000024">
    <property type="protein sequence ID" value="GAX61525.1"/>
    <property type="molecule type" value="Genomic_DNA"/>
</dbReference>
<proteinExistence type="predicted"/>
<organism evidence="1 2">
    <name type="scientific">Candidatus Scalindua japonica</name>
    <dbReference type="NCBI Taxonomy" id="1284222"/>
    <lineage>
        <taxon>Bacteria</taxon>
        <taxon>Pseudomonadati</taxon>
        <taxon>Planctomycetota</taxon>
        <taxon>Candidatus Brocadiia</taxon>
        <taxon>Candidatus Brocadiales</taxon>
        <taxon>Candidatus Scalinduaceae</taxon>
        <taxon>Candidatus Scalindua</taxon>
    </lineage>
</organism>